<dbReference type="EMBL" id="BJYS01000013">
    <property type="protein sequence ID" value="GEO04286.1"/>
    <property type="molecule type" value="Genomic_DNA"/>
</dbReference>
<dbReference type="RefSeq" id="WP_146897552.1">
    <property type="nucleotide sequence ID" value="NZ_BJYS01000013.1"/>
</dbReference>
<dbReference type="PROSITE" id="PS51257">
    <property type="entry name" value="PROKAR_LIPOPROTEIN"/>
    <property type="match status" value="1"/>
</dbReference>
<feature type="coiled-coil region" evidence="1">
    <location>
        <begin position="95"/>
        <end position="122"/>
    </location>
</feature>
<keyword evidence="1" id="KW-0175">Coiled coil</keyword>
<reference evidence="3 4" key="1">
    <citation type="submission" date="2019-07" db="EMBL/GenBank/DDBJ databases">
        <title>Whole genome shotgun sequence of Adhaeribacter aerolatus NBRC 106133.</title>
        <authorList>
            <person name="Hosoyama A."/>
            <person name="Uohara A."/>
            <person name="Ohji S."/>
            <person name="Ichikawa N."/>
        </authorList>
    </citation>
    <scope>NUCLEOTIDE SEQUENCE [LARGE SCALE GENOMIC DNA]</scope>
    <source>
        <strain evidence="3 4">NBRC 106133</strain>
    </source>
</reference>
<evidence type="ECO:0000313" key="3">
    <source>
        <dbReference type="EMBL" id="GEO04286.1"/>
    </source>
</evidence>
<proteinExistence type="predicted"/>
<accession>A0A512AX44</accession>
<feature type="chain" id="PRO_5022145064" description="Lipoprotein" evidence="2">
    <location>
        <begin position="20"/>
        <end position="228"/>
    </location>
</feature>
<protein>
    <recommendedName>
        <fullName evidence="5">Lipoprotein</fullName>
    </recommendedName>
</protein>
<feature type="signal peptide" evidence="2">
    <location>
        <begin position="1"/>
        <end position="19"/>
    </location>
</feature>
<dbReference type="OrthoDB" id="883648at2"/>
<gene>
    <name evidence="3" type="ORF">AAE02nite_19500</name>
</gene>
<keyword evidence="2" id="KW-0732">Signal</keyword>
<evidence type="ECO:0000256" key="1">
    <source>
        <dbReference type="SAM" id="Coils"/>
    </source>
</evidence>
<dbReference type="AlphaFoldDB" id="A0A512AX44"/>
<organism evidence="3 4">
    <name type="scientific">Adhaeribacter aerolatus</name>
    <dbReference type="NCBI Taxonomy" id="670289"/>
    <lineage>
        <taxon>Bacteria</taxon>
        <taxon>Pseudomonadati</taxon>
        <taxon>Bacteroidota</taxon>
        <taxon>Cytophagia</taxon>
        <taxon>Cytophagales</taxon>
        <taxon>Hymenobacteraceae</taxon>
        <taxon>Adhaeribacter</taxon>
    </lineage>
</organism>
<keyword evidence="4" id="KW-1185">Reference proteome</keyword>
<comment type="caution">
    <text evidence="3">The sequence shown here is derived from an EMBL/GenBank/DDBJ whole genome shotgun (WGS) entry which is preliminary data.</text>
</comment>
<evidence type="ECO:0008006" key="5">
    <source>
        <dbReference type="Google" id="ProtNLM"/>
    </source>
</evidence>
<name>A0A512AX44_9BACT</name>
<dbReference type="Proteomes" id="UP000321532">
    <property type="component" value="Unassembled WGS sequence"/>
</dbReference>
<sequence>MKKLAIWSYSLALSAAVLACESRTTTQTTTSTNGNDTTTVTRRTTKASDELEEFRGWVKNKANRTDSAARENWPEVKEDFKRRTARLDSKADSLSADARAEYNRLKAEYQTWEEENERRAQQPLDPNKLRQWEQELLGPTKELTTLTAADMRETYLLFMGIVRAKKNKWSQDDWDYVDNVYSRLNDRKEELEGGLSAGDRLKIKSLQAEYLALEASHDAKDLYQHVRK</sequence>
<evidence type="ECO:0000256" key="2">
    <source>
        <dbReference type="SAM" id="SignalP"/>
    </source>
</evidence>
<evidence type="ECO:0000313" key="4">
    <source>
        <dbReference type="Proteomes" id="UP000321532"/>
    </source>
</evidence>